<feature type="transmembrane region" description="Helical" evidence="1">
    <location>
        <begin position="85"/>
        <end position="103"/>
    </location>
</feature>
<keyword evidence="1" id="KW-0812">Transmembrane</keyword>
<evidence type="ECO:0000313" key="2">
    <source>
        <dbReference type="EMBL" id="MDT0689510.1"/>
    </source>
</evidence>
<reference evidence="2 3" key="1">
    <citation type="submission" date="2023-09" db="EMBL/GenBank/DDBJ databases">
        <authorList>
            <person name="Rey-Velasco X."/>
        </authorList>
    </citation>
    <scope>NUCLEOTIDE SEQUENCE [LARGE SCALE GENOMIC DNA]</scope>
    <source>
        <strain evidence="2 3">F188</strain>
    </source>
</reference>
<feature type="transmembrane region" description="Helical" evidence="1">
    <location>
        <begin position="123"/>
        <end position="141"/>
    </location>
</feature>
<comment type="caution">
    <text evidence="2">The sequence shown here is derived from an EMBL/GenBank/DDBJ whole genome shotgun (WGS) entry which is preliminary data.</text>
</comment>
<name>A0ABU3E0J7_9FLAO</name>
<protein>
    <recommendedName>
        <fullName evidence="4">Multidrug transporter</fullName>
    </recommendedName>
</protein>
<dbReference type="Proteomes" id="UP001261624">
    <property type="component" value="Unassembled WGS sequence"/>
</dbReference>
<feature type="transmembrane region" description="Helical" evidence="1">
    <location>
        <begin position="153"/>
        <end position="174"/>
    </location>
</feature>
<proteinExistence type="predicted"/>
<sequence length="234" mass="27110">MKKLPPKKTFLNLLSIIATLLLLHIGSYLYLENNNLDPESFFFRKLNFNNERNLPTLFSVILHLSASYLLAAIALSKLQLKNRKWFWGTLSLVFLFLGLDELFTIHERIPTNTYSFEEESIFFYNWVVTYIIAIILLAVIFARPLLSLPKKTLFQFIFAGVIFVSGAVVLESIAANIVFQRELTHEEVTLDPVIFTLATFEELFEMLGVALFIYALLDFMKKYRIDPKPVEKLQ</sequence>
<organism evidence="2 3">
    <name type="scientific">Autumnicola patrickiae</name>
    <dbReference type="NCBI Taxonomy" id="3075591"/>
    <lineage>
        <taxon>Bacteria</taxon>
        <taxon>Pseudomonadati</taxon>
        <taxon>Bacteroidota</taxon>
        <taxon>Flavobacteriia</taxon>
        <taxon>Flavobacteriales</taxon>
        <taxon>Flavobacteriaceae</taxon>
        <taxon>Autumnicola</taxon>
    </lineage>
</organism>
<dbReference type="EMBL" id="JAVRHM010000006">
    <property type="protein sequence ID" value="MDT0689510.1"/>
    <property type="molecule type" value="Genomic_DNA"/>
</dbReference>
<keyword evidence="1" id="KW-0472">Membrane</keyword>
<keyword evidence="3" id="KW-1185">Reference proteome</keyword>
<feature type="transmembrane region" description="Helical" evidence="1">
    <location>
        <begin position="194"/>
        <end position="217"/>
    </location>
</feature>
<evidence type="ECO:0000256" key="1">
    <source>
        <dbReference type="SAM" id="Phobius"/>
    </source>
</evidence>
<dbReference type="RefSeq" id="WP_311683121.1">
    <property type="nucleotide sequence ID" value="NZ_JAVRHM010000006.1"/>
</dbReference>
<evidence type="ECO:0000313" key="3">
    <source>
        <dbReference type="Proteomes" id="UP001261624"/>
    </source>
</evidence>
<keyword evidence="1" id="KW-1133">Transmembrane helix</keyword>
<gene>
    <name evidence="2" type="ORF">RM549_06925</name>
</gene>
<evidence type="ECO:0008006" key="4">
    <source>
        <dbReference type="Google" id="ProtNLM"/>
    </source>
</evidence>
<feature type="transmembrane region" description="Helical" evidence="1">
    <location>
        <begin position="12"/>
        <end position="31"/>
    </location>
</feature>
<accession>A0ABU3E0J7</accession>
<feature type="transmembrane region" description="Helical" evidence="1">
    <location>
        <begin position="54"/>
        <end position="73"/>
    </location>
</feature>